<gene>
    <name evidence="2" type="ORF">CMUS01_14328</name>
</gene>
<dbReference type="AlphaFoldDB" id="A0A8H6MSH5"/>
<proteinExistence type="predicted"/>
<dbReference type="InterPro" id="IPR010730">
    <property type="entry name" value="HET"/>
</dbReference>
<sequence length="692" mass="77913">MSTTPDPECVLCASVATALVAIARRTRPNEAFWTLHDQAPEFPLLCASARKGCALCLFLSRVLKDRFYGPDQWERDRTTRQQVEGSNRSPFCLEYLMSKKYEFALRWFADDRAVTRFKIKLIGTWAAQDIRILQSDDFNPLSPDNILRTRQALRACAQHHAICSRAKSKSCPTRLINLLDGENIRLQDTRLKQCRYAALSYCWGSSKAAKEARTVVGNVEARMKRFSASHLPATIRDAIFVARALGLSYLWVDSLCIVQGSGEFETEANKMVEYYGNAYVTIVPVLSDSADTGVRFSPTKAISTTFRNPRLKNNFDDGMVLAAEYRESILGWRQDVADAEWTRRAWTLQERVNSVRVLYCFPDRFVLNCREAEWETIGCWTSSGINSLKLTEFLPIDADDVERYPDHRRNKSWFDLVRAFATRRLSIPEDRLAAFSGIARRYEAAFGCAIVHGMRADVLLEGLVSWYTSNRRPPETPLPLPFGSEPSWSWLGAHWSPLQGLGTHWISTVEELLEPRARVLSIDPPRDGRPTSLALRSVVLAPGELEELLRLDLKENGVGILSRSSGQLLAQVDNVVVKRGGHSSFDVFEQRGDSSRLTLRAIASEGREIRALLIGRLFGHSTTMRGDLLTTWAFLLVEPSGGTEPVSERMYRRAGVLHVPEAYLDKLDPKILYRLGGWLGSDGEGGTKVLLI</sequence>
<dbReference type="OrthoDB" id="5071163at2759"/>
<dbReference type="PANTHER" id="PTHR33112:SF16">
    <property type="entry name" value="HETEROKARYON INCOMPATIBILITY DOMAIN-CONTAINING PROTEIN"/>
    <property type="match status" value="1"/>
</dbReference>
<dbReference type="Proteomes" id="UP000639643">
    <property type="component" value="Unassembled WGS sequence"/>
</dbReference>
<comment type="caution">
    <text evidence="2">The sequence shown here is derived from an EMBL/GenBank/DDBJ whole genome shotgun (WGS) entry which is preliminary data.</text>
</comment>
<evidence type="ECO:0000313" key="2">
    <source>
        <dbReference type="EMBL" id="KAF6806570.1"/>
    </source>
</evidence>
<dbReference type="PANTHER" id="PTHR33112">
    <property type="entry name" value="DOMAIN PROTEIN, PUTATIVE-RELATED"/>
    <property type="match status" value="1"/>
</dbReference>
<protein>
    <submittedName>
        <fullName evidence="2">HET domain-containing protein</fullName>
    </submittedName>
</protein>
<dbReference type="EMBL" id="WIGM01001018">
    <property type="protein sequence ID" value="KAF6806570.1"/>
    <property type="molecule type" value="Genomic_DNA"/>
</dbReference>
<evidence type="ECO:0000259" key="1">
    <source>
        <dbReference type="Pfam" id="PF06985"/>
    </source>
</evidence>
<feature type="domain" description="Heterokaryon incompatibility" evidence="1">
    <location>
        <begin position="196"/>
        <end position="350"/>
    </location>
</feature>
<reference evidence="2" key="1">
    <citation type="journal article" date="2020" name="Phytopathology">
        <title>Genome Sequence Resources of Colletotrichum truncatum, C. plurivorum, C. musicola, and C. sojae: Four Species Pathogenic to Soybean (Glycine max).</title>
        <authorList>
            <person name="Rogerio F."/>
            <person name="Boufleur T.R."/>
            <person name="Ciampi-Guillardi M."/>
            <person name="Sukno S.A."/>
            <person name="Thon M.R."/>
            <person name="Massola Junior N.S."/>
            <person name="Baroncelli R."/>
        </authorList>
    </citation>
    <scope>NUCLEOTIDE SEQUENCE</scope>
    <source>
        <strain evidence="2">LFN0074</strain>
    </source>
</reference>
<keyword evidence="3" id="KW-1185">Reference proteome</keyword>
<accession>A0A8H6MSH5</accession>
<evidence type="ECO:0000313" key="3">
    <source>
        <dbReference type="Proteomes" id="UP000639643"/>
    </source>
</evidence>
<dbReference type="Pfam" id="PF06985">
    <property type="entry name" value="HET"/>
    <property type="match status" value="1"/>
</dbReference>
<name>A0A8H6MSH5_9PEZI</name>
<organism evidence="2 3">
    <name type="scientific">Colletotrichum musicola</name>
    <dbReference type="NCBI Taxonomy" id="2175873"/>
    <lineage>
        <taxon>Eukaryota</taxon>
        <taxon>Fungi</taxon>
        <taxon>Dikarya</taxon>
        <taxon>Ascomycota</taxon>
        <taxon>Pezizomycotina</taxon>
        <taxon>Sordariomycetes</taxon>
        <taxon>Hypocreomycetidae</taxon>
        <taxon>Glomerellales</taxon>
        <taxon>Glomerellaceae</taxon>
        <taxon>Colletotrichum</taxon>
        <taxon>Colletotrichum orchidearum species complex</taxon>
    </lineage>
</organism>